<feature type="region of interest" description="Disordered" evidence="1">
    <location>
        <begin position="1"/>
        <end position="36"/>
    </location>
</feature>
<protein>
    <submittedName>
        <fullName evidence="2">Uncharacterized protein</fullName>
    </submittedName>
</protein>
<proteinExistence type="predicted"/>
<feature type="compositionally biased region" description="Basic and acidic residues" evidence="1">
    <location>
        <begin position="26"/>
        <end position="36"/>
    </location>
</feature>
<dbReference type="AlphaFoldDB" id="A0A6V7RWR7"/>
<accession>A0A6V7RWR7</accession>
<gene>
    <name evidence="2" type="ORF">PVLDE_0501300</name>
</gene>
<sequence length="142" mass="15789">MCDNTVAEEENNNNTDLQLNEENESDENKENTTTGKDHIIMKLKKYSSGFSGNIAMEAVRKASKIIADKERIQKVYSGIGLKNPKQASEQNNHMSYDATVNVDNNTPSLNTSSSQKKFLLGAKAVLPGNNQELLEKLKSRKI</sequence>
<evidence type="ECO:0000313" key="2">
    <source>
        <dbReference type="EMBL" id="CAD2087034.1"/>
    </source>
</evidence>
<dbReference type="Proteomes" id="UP000515308">
    <property type="component" value="Chromosome PVLDE_05"/>
</dbReference>
<evidence type="ECO:0000313" key="3">
    <source>
        <dbReference type="Proteomes" id="UP000515308"/>
    </source>
</evidence>
<organism evidence="2 3">
    <name type="scientific">Plasmodium vinckei lentum</name>
    <dbReference type="NCBI Taxonomy" id="138297"/>
    <lineage>
        <taxon>Eukaryota</taxon>
        <taxon>Sar</taxon>
        <taxon>Alveolata</taxon>
        <taxon>Apicomplexa</taxon>
        <taxon>Aconoidasida</taxon>
        <taxon>Haemosporida</taxon>
        <taxon>Plasmodiidae</taxon>
        <taxon>Plasmodium</taxon>
        <taxon>Plasmodium (Vinckeia)</taxon>
    </lineage>
</organism>
<dbReference type="EMBL" id="LR865367">
    <property type="protein sequence ID" value="CAD2087034.1"/>
    <property type="molecule type" value="Genomic_DNA"/>
</dbReference>
<name>A0A6V7RWR7_PLAVN</name>
<dbReference type="VEuPathDB" id="PlasmoDB:PVLDE_0501300"/>
<reference evidence="2 3" key="1">
    <citation type="submission" date="2020-08" db="EMBL/GenBank/DDBJ databases">
        <authorList>
            <person name="Ramaprasad A."/>
        </authorList>
    </citation>
    <scope>NUCLEOTIDE SEQUENCE [LARGE SCALE GENOMIC DNA]</scope>
</reference>
<feature type="compositionally biased region" description="Acidic residues" evidence="1">
    <location>
        <begin position="1"/>
        <end position="11"/>
    </location>
</feature>
<evidence type="ECO:0000256" key="1">
    <source>
        <dbReference type="SAM" id="MobiDB-lite"/>
    </source>
</evidence>